<keyword evidence="3 6" id="KW-0808">Transferase</keyword>
<dbReference type="InterPro" id="IPR002088">
    <property type="entry name" value="Prenyl_trans_a"/>
</dbReference>
<dbReference type="WBParaSite" id="PEQ_0000948401-mRNA-1">
    <property type="protein sequence ID" value="PEQ_0000948401-mRNA-1"/>
    <property type="gene ID" value="PEQ_0000948401"/>
</dbReference>
<evidence type="ECO:0000313" key="7">
    <source>
        <dbReference type="Proteomes" id="UP000887564"/>
    </source>
</evidence>
<keyword evidence="2 6" id="KW-0637">Prenyltransferase</keyword>
<evidence type="ECO:0000256" key="3">
    <source>
        <dbReference type="ARBA" id="ARBA00022679"/>
    </source>
</evidence>
<reference evidence="8" key="1">
    <citation type="submission" date="2022-11" db="UniProtKB">
        <authorList>
            <consortium name="WormBaseParasite"/>
        </authorList>
    </citation>
    <scope>IDENTIFICATION</scope>
</reference>
<accession>A0A914RXA1</accession>
<sequence>MHFVKKVPTTEEERAARKKLETAKLRTYITIKDRVFDKRAKGELDEEMLQLTATLLAKNPDAYTFWNIRRATIEKLTKVALNICFV</sequence>
<evidence type="ECO:0000256" key="1">
    <source>
        <dbReference type="ARBA" id="ARBA00006734"/>
    </source>
</evidence>
<evidence type="ECO:0000256" key="6">
    <source>
        <dbReference type="RuleBase" id="RU367120"/>
    </source>
</evidence>
<dbReference type="AlphaFoldDB" id="A0A914RXA1"/>
<evidence type="ECO:0000256" key="2">
    <source>
        <dbReference type="ARBA" id="ARBA00022602"/>
    </source>
</evidence>
<protein>
    <recommendedName>
        <fullName evidence="6">Geranylgeranyl transferase type-2 subunit alpha</fullName>
        <ecNumber evidence="6">2.5.1.60</ecNumber>
    </recommendedName>
    <alternativeName>
        <fullName evidence="6">Geranylgeranyl transferase type II subunit alpha</fullName>
    </alternativeName>
</protein>
<comment type="similarity">
    <text evidence="1 6">Belongs to the protein prenyltransferase subunit alpha family.</text>
</comment>
<dbReference type="PANTHER" id="PTHR11129">
    <property type="entry name" value="PROTEIN FARNESYLTRANSFERASE ALPHA SUBUNIT/RAB GERANYLGERANYL TRANSFERASE ALPHA SUBUNIT"/>
    <property type="match status" value="1"/>
</dbReference>
<organism evidence="7 8">
    <name type="scientific">Parascaris equorum</name>
    <name type="common">Equine roundworm</name>
    <dbReference type="NCBI Taxonomy" id="6256"/>
    <lineage>
        <taxon>Eukaryota</taxon>
        <taxon>Metazoa</taxon>
        <taxon>Ecdysozoa</taxon>
        <taxon>Nematoda</taxon>
        <taxon>Chromadorea</taxon>
        <taxon>Rhabditida</taxon>
        <taxon>Spirurina</taxon>
        <taxon>Ascaridomorpha</taxon>
        <taxon>Ascaridoidea</taxon>
        <taxon>Ascarididae</taxon>
        <taxon>Parascaris</taxon>
    </lineage>
</organism>
<evidence type="ECO:0000313" key="8">
    <source>
        <dbReference type="WBParaSite" id="PEQ_0000948401-mRNA-1"/>
    </source>
</evidence>
<dbReference type="Proteomes" id="UP000887564">
    <property type="component" value="Unplaced"/>
</dbReference>
<dbReference type="GO" id="GO:0005968">
    <property type="term" value="C:Rab-protein geranylgeranyltransferase complex"/>
    <property type="evidence" value="ECO:0007669"/>
    <property type="project" value="TreeGrafter"/>
</dbReference>
<dbReference type="PANTHER" id="PTHR11129:SF2">
    <property type="entry name" value="GERANYLGERANYL TRANSFERASE TYPE-2 SUBUNIT ALPHA"/>
    <property type="match status" value="1"/>
</dbReference>
<evidence type="ECO:0000256" key="5">
    <source>
        <dbReference type="ARBA" id="ARBA00047658"/>
    </source>
</evidence>
<keyword evidence="7" id="KW-1185">Reference proteome</keyword>
<proteinExistence type="inferred from homology"/>
<dbReference type="Gene3D" id="1.25.40.120">
    <property type="entry name" value="Protein prenylyltransferase"/>
    <property type="match status" value="1"/>
</dbReference>
<dbReference type="SUPFAM" id="SSF48439">
    <property type="entry name" value="Protein prenylyltransferase"/>
    <property type="match status" value="1"/>
</dbReference>
<dbReference type="GO" id="GO:0097354">
    <property type="term" value="P:prenylation"/>
    <property type="evidence" value="ECO:0007669"/>
    <property type="project" value="UniProtKB-UniRule"/>
</dbReference>
<dbReference type="EC" id="2.5.1.60" evidence="6"/>
<comment type="function">
    <text evidence="6">Catalyzes the transfer of a geranyl-geranyl moiety from geranyl-geranyl pyrophosphate to cysteines occuring in specific C-terminal amino acid sequences.</text>
</comment>
<name>A0A914RXA1_PAREQ</name>
<keyword evidence="4" id="KW-0677">Repeat</keyword>
<evidence type="ECO:0000256" key="4">
    <source>
        <dbReference type="ARBA" id="ARBA00022737"/>
    </source>
</evidence>
<dbReference type="PROSITE" id="PS51147">
    <property type="entry name" value="PFTA"/>
    <property type="match status" value="1"/>
</dbReference>
<comment type="catalytic activity">
    <reaction evidence="5 6">
        <text>geranylgeranyl diphosphate + L-cysteinyl-[protein] = S-geranylgeranyl-L-cysteinyl-[protein] + diphosphate</text>
        <dbReference type="Rhea" id="RHEA:21240"/>
        <dbReference type="Rhea" id="RHEA-COMP:10131"/>
        <dbReference type="Rhea" id="RHEA-COMP:11537"/>
        <dbReference type="ChEBI" id="CHEBI:29950"/>
        <dbReference type="ChEBI" id="CHEBI:33019"/>
        <dbReference type="ChEBI" id="CHEBI:57533"/>
        <dbReference type="ChEBI" id="CHEBI:86021"/>
        <dbReference type="EC" id="2.5.1.60"/>
    </reaction>
</comment>
<dbReference type="GO" id="GO:0004663">
    <property type="term" value="F:Rab geranylgeranyltransferase activity"/>
    <property type="evidence" value="ECO:0007669"/>
    <property type="project" value="UniProtKB-UniRule"/>
</dbReference>